<comment type="similarity">
    <text evidence="1 9">Belongs to the GTP-binding SRP family. SRP54 subfamily.</text>
</comment>
<dbReference type="InterPro" id="IPR003593">
    <property type="entry name" value="AAA+_ATPase"/>
</dbReference>
<evidence type="ECO:0000256" key="4">
    <source>
        <dbReference type="ARBA" id="ARBA00022884"/>
    </source>
</evidence>
<dbReference type="SMART" id="SM00963">
    <property type="entry name" value="SRP54_N"/>
    <property type="match status" value="1"/>
</dbReference>
<dbReference type="PATRIC" id="fig|1072256.5.peg.1382"/>
<evidence type="ECO:0000256" key="5">
    <source>
        <dbReference type="ARBA" id="ARBA00023134"/>
    </source>
</evidence>
<feature type="region of interest" description="Disordered" evidence="10">
    <location>
        <begin position="443"/>
        <end position="493"/>
    </location>
</feature>
<dbReference type="Pfam" id="PF02978">
    <property type="entry name" value="SRP_SPB"/>
    <property type="match status" value="1"/>
</dbReference>
<keyword evidence="9" id="KW-0963">Cytoplasm</keyword>
<comment type="catalytic activity">
    <reaction evidence="8 9">
        <text>GTP + H2O = GDP + phosphate + H(+)</text>
        <dbReference type="Rhea" id="RHEA:19669"/>
        <dbReference type="ChEBI" id="CHEBI:15377"/>
        <dbReference type="ChEBI" id="CHEBI:15378"/>
        <dbReference type="ChEBI" id="CHEBI:37565"/>
        <dbReference type="ChEBI" id="CHEBI:43474"/>
        <dbReference type="ChEBI" id="CHEBI:58189"/>
        <dbReference type="EC" id="3.6.5.4"/>
    </reaction>
</comment>
<keyword evidence="5 9" id="KW-0342">GTP-binding</keyword>
<dbReference type="EMBL" id="CP011546">
    <property type="protein sequence ID" value="AKK11387.1"/>
    <property type="molecule type" value="Genomic_DNA"/>
</dbReference>
<evidence type="ECO:0000313" key="12">
    <source>
        <dbReference type="EMBL" id="AKK11387.1"/>
    </source>
</evidence>
<dbReference type="InterPro" id="IPR036891">
    <property type="entry name" value="Signal_recog_part_SRP54_M_sf"/>
</dbReference>
<feature type="binding site" evidence="9">
    <location>
        <begin position="107"/>
        <end position="114"/>
    </location>
    <ligand>
        <name>GTP</name>
        <dbReference type="ChEBI" id="CHEBI:37565"/>
    </ligand>
</feature>
<comment type="subunit">
    <text evidence="9">Part of the signal recognition particle protein translocation system, which is composed of SRP and FtsY.</text>
</comment>
<dbReference type="Gene3D" id="1.20.120.140">
    <property type="entry name" value="Signal recognition particle SRP54, nucleotide-binding domain"/>
    <property type="match status" value="1"/>
</dbReference>
<evidence type="ECO:0000256" key="9">
    <source>
        <dbReference type="HAMAP-Rule" id="MF_00306"/>
    </source>
</evidence>
<dbReference type="GO" id="GO:0005525">
    <property type="term" value="F:GTP binding"/>
    <property type="evidence" value="ECO:0007669"/>
    <property type="project" value="UniProtKB-UniRule"/>
</dbReference>
<comment type="domain">
    <text evidence="9">Composed of three domains: the N-terminal N domain, which is responsible for interactions with the ribosome, the central G domain, which binds GTP, and the C-terminal M domain, which binds the RNA and the signal sequence of the RNC.</text>
</comment>
<dbReference type="AlphaFoldDB" id="A0A0G3HJT7"/>
<dbReference type="InterPro" id="IPR027417">
    <property type="entry name" value="P-loop_NTPase"/>
</dbReference>
<dbReference type="InterPro" id="IPR004780">
    <property type="entry name" value="SRP"/>
</dbReference>
<dbReference type="EC" id="3.6.5.4" evidence="9"/>
<feature type="domain" description="SRP54-type proteins GTP-binding" evidence="11">
    <location>
        <begin position="282"/>
        <end position="295"/>
    </location>
</feature>
<dbReference type="SUPFAM" id="SSF52540">
    <property type="entry name" value="P-loop containing nucleoside triphosphate hydrolases"/>
    <property type="match status" value="1"/>
</dbReference>
<dbReference type="FunFam" id="3.40.50.300:FF:000022">
    <property type="entry name" value="Signal recognition particle 54 kDa subunit"/>
    <property type="match status" value="1"/>
</dbReference>
<evidence type="ECO:0000256" key="3">
    <source>
        <dbReference type="ARBA" id="ARBA00022801"/>
    </source>
</evidence>
<feature type="compositionally biased region" description="Basic residues" evidence="10">
    <location>
        <begin position="454"/>
        <end position="476"/>
    </location>
</feature>
<dbReference type="HAMAP" id="MF_00306">
    <property type="entry name" value="SRP54"/>
    <property type="match status" value="1"/>
</dbReference>
<comment type="subcellular location">
    <subcellularLocation>
        <location evidence="9">Cytoplasm</location>
    </subcellularLocation>
    <text evidence="9">The SRP-RNC complex is targeted to the cytoplasmic membrane.</text>
</comment>
<protein>
    <recommendedName>
        <fullName evidence="9">Signal recognition particle protein</fullName>
        <ecNumber evidence="9">3.6.5.4</ecNumber>
    </recommendedName>
    <alternativeName>
        <fullName evidence="9">Fifty-four homolog</fullName>
    </alternativeName>
</protein>
<dbReference type="InterPro" id="IPR042101">
    <property type="entry name" value="SRP54_N_sf"/>
</dbReference>
<keyword evidence="6 9" id="KW-0733">Signal recognition particle</keyword>
<dbReference type="Pfam" id="PF00448">
    <property type="entry name" value="SRP54"/>
    <property type="match status" value="1"/>
</dbReference>
<dbReference type="Proteomes" id="UP000035548">
    <property type="component" value="Chromosome"/>
</dbReference>
<evidence type="ECO:0000313" key="13">
    <source>
        <dbReference type="Proteomes" id="UP000035548"/>
    </source>
</evidence>
<reference evidence="13" key="2">
    <citation type="submission" date="2015-05" db="EMBL/GenBank/DDBJ databases">
        <title>Complete genome sequence of Corynebacterium uterequi DSM 45634, isolated from the uterus of a maiden mare.</title>
        <authorList>
            <person name="Ruckert C."/>
            <person name="Albersmeier A."/>
            <person name="Winkler A."/>
            <person name="Tauch A."/>
        </authorList>
    </citation>
    <scope>NUCLEOTIDE SEQUENCE [LARGE SCALE GENOMIC DNA]</scope>
    <source>
        <strain evidence="13">DSM 45634</strain>
    </source>
</reference>
<keyword evidence="4 9" id="KW-0694">RNA-binding</keyword>
<dbReference type="GO" id="GO:0006614">
    <property type="term" value="P:SRP-dependent cotranslational protein targeting to membrane"/>
    <property type="evidence" value="ECO:0007669"/>
    <property type="project" value="InterPro"/>
</dbReference>
<comment type="function">
    <text evidence="9">Involved in targeting and insertion of nascent membrane proteins into the cytoplasmic membrane. Binds to the hydrophobic signal sequence of the ribosome-nascent chain (RNC) as it emerges from the ribosomes. The SRP-RNC complex is then targeted to the cytoplasmic membrane where it interacts with the SRP receptor FtsY.</text>
</comment>
<name>A0A0G3HJT7_9CORY</name>
<dbReference type="OrthoDB" id="9804720at2"/>
<feature type="region of interest" description="Disordered" evidence="10">
    <location>
        <begin position="531"/>
        <end position="597"/>
    </location>
</feature>
<accession>A0A0G3HJT7</accession>
<evidence type="ECO:0000256" key="6">
    <source>
        <dbReference type="ARBA" id="ARBA00023135"/>
    </source>
</evidence>
<evidence type="ECO:0000256" key="1">
    <source>
        <dbReference type="ARBA" id="ARBA00005450"/>
    </source>
</evidence>
<dbReference type="Gene3D" id="1.10.260.30">
    <property type="entry name" value="Signal recognition particle, SRP54 subunit, M-domain"/>
    <property type="match status" value="1"/>
</dbReference>
<evidence type="ECO:0000256" key="10">
    <source>
        <dbReference type="SAM" id="MobiDB-lite"/>
    </source>
</evidence>
<reference evidence="12 13" key="1">
    <citation type="journal article" date="2015" name="Genome Announc.">
        <title>Virulence Factor Genes Detected in the Complete Genome Sequence of Corynebacterium uterequi DSM 45634, Isolated from the Uterus of a Maiden Mare.</title>
        <authorList>
            <person name="Ruckert C."/>
            <person name="Kriete M."/>
            <person name="Jaenicke S."/>
            <person name="Winkler A."/>
            <person name="Tauch A."/>
        </authorList>
    </citation>
    <scope>NUCLEOTIDE SEQUENCE [LARGE SCALE GENOMIC DNA]</scope>
    <source>
        <strain evidence="12 13">DSM 45634</strain>
    </source>
</reference>
<dbReference type="GO" id="GO:0003924">
    <property type="term" value="F:GTPase activity"/>
    <property type="evidence" value="ECO:0007669"/>
    <property type="project" value="UniProtKB-UniRule"/>
</dbReference>
<feature type="binding site" evidence="9">
    <location>
        <begin position="261"/>
        <end position="264"/>
    </location>
    <ligand>
        <name>GTP</name>
        <dbReference type="ChEBI" id="CHEBI:37565"/>
    </ligand>
</feature>
<evidence type="ECO:0000256" key="8">
    <source>
        <dbReference type="ARBA" id="ARBA00048027"/>
    </source>
</evidence>
<dbReference type="RefSeq" id="WP_082121303.1">
    <property type="nucleotide sequence ID" value="NZ_CP011546.1"/>
</dbReference>
<keyword evidence="2 9" id="KW-0547">Nucleotide-binding</keyword>
<dbReference type="GO" id="GO:0048500">
    <property type="term" value="C:signal recognition particle"/>
    <property type="evidence" value="ECO:0007669"/>
    <property type="project" value="UniProtKB-UniRule"/>
</dbReference>
<dbReference type="KEGG" id="cut:CUTER_06990"/>
<dbReference type="PROSITE" id="PS00300">
    <property type="entry name" value="SRP54"/>
    <property type="match status" value="1"/>
</dbReference>
<dbReference type="SMART" id="SM00382">
    <property type="entry name" value="AAA"/>
    <property type="match status" value="1"/>
</dbReference>
<dbReference type="SUPFAM" id="SSF47446">
    <property type="entry name" value="Signal peptide-binding domain"/>
    <property type="match status" value="1"/>
</dbReference>
<evidence type="ECO:0000256" key="7">
    <source>
        <dbReference type="ARBA" id="ARBA00023274"/>
    </source>
</evidence>
<organism evidence="12 13">
    <name type="scientific">Corynebacterium uterequi</name>
    <dbReference type="NCBI Taxonomy" id="1072256"/>
    <lineage>
        <taxon>Bacteria</taxon>
        <taxon>Bacillati</taxon>
        <taxon>Actinomycetota</taxon>
        <taxon>Actinomycetes</taxon>
        <taxon>Mycobacteriales</taxon>
        <taxon>Corynebacteriaceae</taxon>
        <taxon>Corynebacterium</taxon>
    </lineage>
</organism>
<dbReference type="GO" id="GO:0008312">
    <property type="term" value="F:7S RNA binding"/>
    <property type="evidence" value="ECO:0007669"/>
    <property type="project" value="InterPro"/>
</dbReference>
<sequence length="597" mass="63057">MFESLSDRLTNALAGLRGKGKLSDADIDATAREIRLALLEADVSLTVVRAFIKRIKDRAKGAEVSAALNPAQQVVKIVNDELIAILGGETRRLSLAKNPPTVIMLAGLQGAGKTTLAGKLARHLEKQGHTPMLVACDLQRPGAVQQLQIVGERAGVKTFAPDPGTSVDTHEHVMGTSHGDPVAVARQGVEQARRDQHDVVIIDTAGRLGIDEELMNQARSIRDAVNPDEVLFVIDAMIGQDAVTTAKAFADGVDFTGVVLTKLDGDARGGAALSIREITGKPILYASTGEKLDDFDIFHPERMASRILGMGDVLSLIEQAEAVMDQQKAEAAAAKLGSGELTLTDFLDQLMMIRQMGPLGNILKMLPGGKQMNDIADMVDEKQLDRIQAIIRGMTPAEREDPKILNASRRKRIANGSGVSVSDVNQLVERFFEAKKMMTKMAGQMGMGGMQRSATKKKPKGRKNKKGKRKPVKNKPRQPQLPGMGGPGMGGMDMAQLQKMAQQMEAGGGLPGMGGGLPGLGGGLPGMGGFPGLGGSAPAAKASPAPQKPAATQKPAASKAPKQPQPKPQPAAEEKPAAPSAGSFDLNAAMERLRGKK</sequence>
<dbReference type="InterPro" id="IPR000897">
    <property type="entry name" value="SRP54_GTPase_dom"/>
</dbReference>
<dbReference type="STRING" id="1072256.CUTER_06990"/>
<evidence type="ECO:0000256" key="2">
    <source>
        <dbReference type="ARBA" id="ARBA00022741"/>
    </source>
</evidence>
<dbReference type="SMART" id="SM00962">
    <property type="entry name" value="SRP54"/>
    <property type="match status" value="1"/>
</dbReference>
<proteinExistence type="inferred from homology"/>
<feature type="binding site" evidence="9">
    <location>
        <begin position="203"/>
        <end position="207"/>
    </location>
    <ligand>
        <name>GTP</name>
        <dbReference type="ChEBI" id="CHEBI:37565"/>
    </ligand>
</feature>
<dbReference type="InterPro" id="IPR013822">
    <property type="entry name" value="Signal_recog_particl_SRP54_hlx"/>
</dbReference>
<keyword evidence="7 9" id="KW-0687">Ribonucleoprotein</keyword>
<gene>
    <name evidence="9 12" type="primary">ffh</name>
    <name evidence="12" type="ORF">CUTER_06990</name>
</gene>
<keyword evidence="3 9" id="KW-0378">Hydrolase</keyword>
<dbReference type="InterPro" id="IPR004125">
    <property type="entry name" value="Signal_recog_particle_SRP54_M"/>
</dbReference>
<dbReference type="CDD" id="cd18539">
    <property type="entry name" value="SRP_G"/>
    <property type="match status" value="1"/>
</dbReference>
<evidence type="ECO:0000259" key="11">
    <source>
        <dbReference type="PROSITE" id="PS00300"/>
    </source>
</evidence>
<dbReference type="PANTHER" id="PTHR11564">
    <property type="entry name" value="SIGNAL RECOGNITION PARTICLE 54K PROTEIN SRP54"/>
    <property type="match status" value="1"/>
</dbReference>
<dbReference type="Gene3D" id="3.40.50.300">
    <property type="entry name" value="P-loop containing nucleotide triphosphate hydrolases"/>
    <property type="match status" value="1"/>
</dbReference>
<dbReference type="NCBIfam" id="TIGR00959">
    <property type="entry name" value="ffh"/>
    <property type="match status" value="1"/>
</dbReference>
<keyword evidence="13" id="KW-1185">Reference proteome</keyword>
<feature type="compositionally biased region" description="Low complexity" evidence="10">
    <location>
        <begin position="536"/>
        <end position="562"/>
    </location>
</feature>
<dbReference type="PANTHER" id="PTHR11564:SF5">
    <property type="entry name" value="SIGNAL RECOGNITION PARTICLE SUBUNIT SRP54"/>
    <property type="match status" value="1"/>
</dbReference>
<dbReference type="InterPro" id="IPR022941">
    <property type="entry name" value="SRP54"/>
</dbReference>
<dbReference type="Pfam" id="PF02881">
    <property type="entry name" value="SRP54_N"/>
    <property type="match status" value="1"/>
</dbReference>